<gene>
    <name evidence="1" type="ordered locus">MCP_2356</name>
</gene>
<keyword evidence="2" id="KW-1185">Reference proteome</keyword>
<name>D1Z156_METPS</name>
<dbReference type="AlphaFoldDB" id="D1Z156"/>
<evidence type="ECO:0000313" key="1">
    <source>
        <dbReference type="EMBL" id="BAI62428.1"/>
    </source>
</evidence>
<evidence type="ECO:0000313" key="2">
    <source>
        <dbReference type="Proteomes" id="UP000001882"/>
    </source>
</evidence>
<dbReference type="InParanoid" id="D1Z156"/>
<reference evidence="1 2" key="1">
    <citation type="journal article" date="2007" name="Appl. Environ. Microbiol.">
        <title>Isolation of key methanogens for global methane emission from rice paddy fields: a novel isolate affiliated with the clone cluster rice cluster I.</title>
        <authorList>
            <person name="Sakai S."/>
            <person name="Imachi H."/>
            <person name="Sekiguchi Y."/>
            <person name="Ohashi A."/>
            <person name="Harada H."/>
            <person name="Kamagata Y."/>
        </authorList>
    </citation>
    <scope>NUCLEOTIDE SEQUENCE [LARGE SCALE GENOMIC DNA]</scope>
    <source>
        <strain evidence="2">DSM 17711 / JCM 13418 / NBRC 101707 / SANAE</strain>
    </source>
</reference>
<reference evidence="1 2" key="2">
    <citation type="journal article" date="2008" name="Int. J. Syst. Evol. Microbiol.">
        <title>Methanocella paludicola gen. nov., sp. nov., a methane-producing archaeon, the first isolate of the lineage 'Rice Cluster I', and proposal of the new archaeal order Methanocellales ord. nov.</title>
        <authorList>
            <person name="Sakai S."/>
            <person name="Imachi H."/>
            <person name="Hanada S."/>
            <person name="Ohashi A."/>
            <person name="Harada H."/>
            <person name="Kamagata Y."/>
        </authorList>
    </citation>
    <scope>NUCLEOTIDE SEQUENCE [LARGE SCALE GENOMIC DNA]</scope>
    <source>
        <strain evidence="2">DSM 17711 / JCM 13418 / NBRC 101707 / SANAE</strain>
    </source>
</reference>
<proteinExistence type="predicted"/>
<dbReference type="KEGG" id="mpd:MCP_2356"/>
<protein>
    <submittedName>
        <fullName evidence="1">Uncharacterized protein</fullName>
    </submittedName>
</protein>
<sequence>MKDNCRRYTKRAPIPGESPGVEDVTYKRMVKDVFDSLEFDIRKRILLADTFDTPDKFQDMICHICCNNDLWEPFEGIYDRDDMRFIEKCLHSNHEREKELIERAMLMASLYMALVVLLKLKVNKKRRYEL</sequence>
<organism evidence="1 2">
    <name type="scientific">Methanocella paludicola (strain DSM 17711 / JCM 13418 / NBRC 101707 / SANAE)</name>
    <dbReference type="NCBI Taxonomy" id="304371"/>
    <lineage>
        <taxon>Archaea</taxon>
        <taxon>Methanobacteriati</taxon>
        <taxon>Methanobacteriota</taxon>
        <taxon>Stenosarchaea group</taxon>
        <taxon>Methanomicrobia</taxon>
        <taxon>Methanocellales</taxon>
        <taxon>Methanocellaceae</taxon>
        <taxon>Methanocella</taxon>
    </lineage>
</organism>
<dbReference type="RefSeq" id="WP_012901102.1">
    <property type="nucleotide sequence ID" value="NC_013665.1"/>
</dbReference>
<reference evidence="2" key="3">
    <citation type="journal article" date="2011" name="PLoS ONE">
        <title>Genome sequence of a mesophilic hydrogenotrophic methanogen Methanocella paludicola, the first cultivated representative of the order Methanocellales.</title>
        <authorList>
            <person name="Sakai S."/>
            <person name="Takaki Y."/>
            <person name="Shimamura S."/>
            <person name="Sekine M."/>
            <person name="Tajima T."/>
            <person name="Kosugi H."/>
            <person name="Ichikawa N."/>
            <person name="Tasumi E."/>
            <person name="Hiraki A.T."/>
            <person name="Shimizu A."/>
            <person name="Kato Y."/>
            <person name="Nishiko R."/>
            <person name="Mori K."/>
            <person name="Fujita N."/>
            <person name="Imachi H."/>
            <person name="Takai K."/>
        </authorList>
    </citation>
    <scope>NUCLEOTIDE SEQUENCE [LARGE SCALE GENOMIC DNA]</scope>
    <source>
        <strain evidence="2">DSM 17711 / JCM 13418 / NBRC 101707 / SANAE</strain>
    </source>
</reference>
<dbReference type="Proteomes" id="UP000001882">
    <property type="component" value="Chromosome"/>
</dbReference>
<dbReference type="GeneID" id="8682151"/>
<accession>D1Z156</accession>
<dbReference type="EMBL" id="AP011532">
    <property type="protein sequence ID" value="BAI62428.1"/>
    <property type="molecule type" value="Genomic_DNA"/>
</dbReference>